<reference evidence="3 4" key="2">
    <citation type="submission" date="2018-06" db="EMBL/GenBank/DDBJ databases">
        <title>Metagenomic assembly of (sub)arctic Cyanobacteria and their associated microbiome from non-axenic cultures.</title>
        <authorList>
            <person name="Baurain D."/>
        </authorList>
    </citation>
    <scope>NUCLEOTIDE SEQUENCE [LARGE SCALE GENOMIC DNA]</scope>
    <source>
        <strain evidence="3">ULC129bin1</strain>
    </source>
</reference>
<dbReference type="AlphaFoldDB" id="A0A2W4UNQ1"/>
<feature type="region of interest" description="Disordered" evidence="1">
    <location>
        <begin position="171"/>
        <end position="193"/>
    </location>
</feature>
<evidence type="ECO:0000256" key="2">
    <source>
        <dbReference type="SAM" id="Phobius"/>
    </source>
</evidence>
<gene>
    <name evidence="3" type="ORF">DCF25_09550</name>
</gene>
<keyword evidence="2" id="KW-0472">Membrane</keyword>
<keyword evidence="2" id="KW-1133">Transmembrane helix</keyword>
<comment type="caution">
    <text evidence="3">The sequence shown here is derived from an EMBL/GenBank/DDBJ whole genome shotgun (WGS) entry which is preliminary data.</text>
</comment>
<accession>A0A2W4UNQ1</accession>
<sequence length="193" mass="19660">MSTTKRAIGLFNNRQDAEAALMKLRDSGFDMDKVSVVNKSSETGNMQGASVNNKQDQVANSAERSAAVGGISGGTIGLIGSLGVLAIPGVGPVAELGILLANTVFAGALGAASGGLLGALVGWGLPEDQAQYYSDRVNKSGDYLVVVESDATSLNSAQTVLQQNRISDWRTFDATDSPTGATPEPPASSAASV</sequence>
<dbReference type="InterPro" id="IPR052948">
    <property type="entry name" value="Low_temp-induced_all0457"/>
</dbReference>
<organism evidence="3 4">
    <name type="scientific">Leptolyngbya foveolarum</name>
    <dbReference type="NCBI Taxonomy" id="47253"/>
    <lineage>
        <taxon>Bacteria</taxon>
        <taxon>Bacillati</taxon>
        <taxon>Cyanobacteriota</taxon>
        <taxon>Cyanophyceae</taxon>
        <taxon>Leptolyngbyales</taxon>
        <taxon>Leptolyngbyaceae</taxon>
        <taxon>Leptolyngbya group</taxon>
        <taxon>Leptolyngbya</taxon>
    </lineage>
</organism>
<evidence type="ECO:0000313" key="4">
    <source>
        <dbReference type="Proteomes" id="UP000249354"/>
    </source>
</evidence>
<name>A0A2W4UNQ1_9CYAN</name>
<dbReference type="EMBL" id="QBMC01000053">
    <property type="protein sequence ID" value="PZO18589.1"/>
    <property type="molecule type" value="Genomic_DNA"/>
</dbReference>
<evidence type="ECO:0000256" key="1">
    <source>
        <dbReference type="SAM" id="MobiDB-lite"/>
    </source>
</evidence>
<protein>
    <recommendedName>
        <fullName evidence="5">General stress protein 17M-like domain-containing protein</fullName>
    </recommendedName>
</protein>
<feature type="transmembrane region" description="Helical" evidence="2">
    <location>
        <begin position="66"/>
        <end position="87"/>
    </location>
</feature>
<evidence type="ECO:0008006" key="5">
    <source>
        <dbReference type="Google" id="ProtNLM"/>
    </source>
</evidence>
<feature type="compositionally biased region" description="Low complexity" evidence="1">
    <location>
        <begin position="177"/>
        <end position="193"/>
    </location>
</feature>
<dbReference type="PANTHER" id="PTHR36109:SF2">
    <property type="entry name" value="MEMBRANE PROTEIN"/>
    <property type="match status" value="1"/>
</dbReference>
<proteinExistence type="predicted"/>
<dbReference type="PANTHER" id="PTHR36109">
    <property type="entry name" value="MEMBRANE PROTEIN-RELATED"/>
    <property type="match status" value="1"/>
</dbReference>
<feature type="transmembrane region" description="Helical" evidence="2">
    <location>
        <begin position="99"/>
        <end position="125"/>
    </location>
</feature>
<evidence type="ECO:0000313" key="3">
    <source>
        <dbReference type="EMBL" id="PZO18589.1"/>
    </source>
</evidence>
<reference evidence="4" key="1">
    <citation type="submission" date="2018-04" db="EMBL/GenBank/DDBJ databases">
        <authorList>
            <person name="Cornet L."/>
        </authorList>
    </citation>
    <scope>NUCLEOTIDE SEQUENCE [LARGE SCALE GENOMIC DNA]</scope>
</reference>
<dbReference type="Proteomes" id="UP000249354">
    <property type="component" value="Unassembled WGS sequence"/>
</dbReference>
<keyword evidence="2" id="KW-0812">Transmembrane</keyword>